<evidence type="ECO:0000256" key="1">
    <source>
        <dbReference type="SAM" id="MobiDB-lite"/>
    </source>
</evidence>
<organism evidence="2">
    <name type="scientific">Thielaviopsis musarum</name>
    <dbReference type="NCBI Taxonomy" id="1580842"/>
    <lineage>
        <taxon>Eukaryota</taxon>
        <taxon>Fungi</taxon>
        <taxon>Dikarya</taxon>
        <taxon>Ascomycota</taxon>
        <taxon>Pezizomycotina</taxon>
        <taxon>Sordariomycetes</taxon>
        <taxon>Hypocreomycetidae</taxon>
        <taxon>Microascales</taxon>
        <taxon>Ceratocystidaceae</taxon>
        <taxon>Thielaviopsis</taxon>
    </lineage>
</organism>
<feature type="region of interest" description="Disordered" evidence="1">
    <location>
        <begin position="1"/>
        <end position="24"/>
    </location>
</feature>
<dbReference type="EMBL" id="BK010321">
    <property type="protein sequence ID" value="DAB41640.1"/>
    <property type="molecule type" value="Genomic_DNA"/>
</dbReference>
<dbReference type="AlphaFoldDB" id="A0A2R4ZT61"/>
<name>A0A2R4ZT61_9PEZI</name>
<protein>
    <submittedName>
        <fullName evidence="2">Uncharacterized protein</fullName>
    </submittedName>
</protein>
<reference evidence="2" key="2">
    <citation type="journal article" date="2018" name="Fungal Genet. Biol.">
        <title>Unexpected placement of the MAT1-1-2 gene in the MAT1-2 idiomorph of Thielaviopsis.</title>
        <authorList>
            <person name="Wilken P.M."/>
            <person name="Steenkamp E.T."/>
            <person name="van der Nest M.A."/>
            <person name="Wingfield M.J."/>
            <person name="de Beer Z.W."/>
            <person name="Wingfield B.D."/>
        </authorList>
    </citation>
    <scope>NUCLEOTIDE SEQUENCE</scope>
</reference>
<accession>A0A2R4ZT61</accession>
<reference evidence="2" key="1">
    <citation type="submission" date="2017-07" db="EMBL/GenBank/DDBJ databases">
        <authorList>
            <person name="Sun Z.S."/>
            <person name="Albrecht U."/>
            <person name="Echele G."/>
            <person name="Lee C.C."/>
        </authorList>
    </citation>
    <scope>NUCLEOTIDE SEQUENCE</scope>
</reference>
<evidence type="ECO:0000313" key="2">
    <source>
        <dbReference type="EMBL" id="DAB41640.1"/>
    </source>
</evidence>
<feature type="compositionally biased region" description="Low complexity" evidence="1">
    <location>
        <begin position="13"/>
        <end position="24"/>
    </location>
</feature>
<feature type="compositionally biased region" description="Polar residues" evidence="1">
    <location>
        <begin position="1"/>
        <end position="12"/>
    </location>
</feature>
<proteinExistence type="predicted"/>
<sequence>MSSSYRNRAGSHTTTNQSATATATATDQPVQCDANAHYWTFFPFDDVLGNSSDGRMDFALGINDCRRLQTRQAIEHSAWTVLVKHRAVPFRPLYDVLAHVADNSANSHLLETFGPRPDWPASAPYPDYEPVRPRPASVELDAQIDCFLAGLAEFSDAEDDESAPSSARDSLLGFSAVAGSDIPSAGSELPSTASDVGPDSAPCCCAFCADLDVAFEQVAATIPATAAPRINILEYPEHNTQRPTTAAVFATQATIWKHFVHYAVHQRAAPSLRTAYFQRVAAAAHALGGDPYHAAFAPADCPTYMRDSRASLLVEHHVWFQTRVAARYASEWRVHADVFGADAVACVQACVGDVPAPRREPVSTAKERAAQRSVVKRMQTCVSAHRAWTDAANAAIVSDATVSVRLAALHTAQTRLQAAVSTLPVALPLTSFPAGMLRLLNAADVCTQYMQWIASAVDMLCAHGDSEHVLVSDDPPTGTADLDGLLSKTARHAAQRQRAGQVEVEEVSEEQRVAAARAQWEEGRVQAGSVQRRREGRLMPMRRPARRTAWRYSRAGPGGRHQLLVRHGALTAQEMIEHEGDTDEEDFIVPRRFVGAMIGAGASEEVADATYQAFFAFDE</sequence>